<proteinExistence type="predicted"/>
<dbReference type="PANTHER" id="PTHR45774">
    <property type="entry name" value="BTB/POZ DOMAIN-CONTAINING"/>
    <property type="match status" value="1"/>
</dbReference>
<evidence type="ECO:0000313" key="1">
    <source>
        <dbReference type="EMBL" id="KAL3124829.1"/>
    </source>
</evidence>
<dbReference type="Proteomes" id="UP001620626">
    <property type="component" value="Unassembled WGS sequence"/>
</dbReference>
<accession>A0ABD2MBC4</accession>
<keyword evidence="2" id="KW-1185">Reference proteome</keyword>
<protein>
    <submittedName>
        <fullName evidence="1">Uncharacterized protein</fullName>
    </submittedName>
</protein>
<dbReference type="EMBL" id="JBICBT010000060">
    <property type="protein sequence ID" value="KAL3124829.1"/>
    <property type="molecule type" value="Genomic_DNA"/>
</dbReference>
<gene>
    <name evidence="1" type="ORF">niasHT_010369</name>
</gene>
<organism evidence="1 2">
    <name type="scientific">Heterodera trifolii</name>
    <dbReference type="NCBI Taxonomy" id="157864"/>
    <lineage>
        <taxon>Eukaryota</taxon>
        <taxon>Metazoa</taxon>
        <taxon>Ecdysozoa</taxon>
        <taxon>Nematoda</taxon>
        <taxon>Chromadorea</taxon>
        <taxon>Rhabditida</taxon>
        <taxon>Tylenchina</taxon>
        <taxon>Tylenchomorpha</taxon>
        <taxon>Tylenchoidea</taxon>
        <taxon>Heteroderidae</taxon>
        <taxon>Heteroderinae</taxon>
        <taxon>Heterodera</taxon>
    </lineage>
</organism>
<evidence type="ECO:0000313" key="2">
    <source>
        <dbReference type="Proteomes" id="UP001620626"/>
    </source>
</evidence>
<dbReference type="AlphaFoldDB" id="A0ABD2MBC4"/>
<reference evidence="1 2" key="1">
    <citation type="submission" date="2024-10" db="EMBL/GenBank/DDBJ databases">
        <authorList>
            <person name="Kim D."/>
        </authorList>
    </citation>
    <scope>NUCLEOTIDE SEQUENCE [LARGE SCALE GENOMIC DNA]</scope>
    <source>
        <strain evidence="1">BH-2024</strain>
    </source>
</reference>
<comment type="caution">
    <text evidence="1">The sequence shown here is derived from an EMBL/GenBank/DDBJ whole genome shotgun (WGS) entry which is preliminary data.</text>
</comment>
<name>A0ABD2MBC4_9BILA</name>
<sequence length="123" mass="13686">MKNYIFNRRNPQKEFAKAGKTGGSDESVIEHGQWGGHSLFALSAELSKPVEVPDVEAAAFKALRWADEKCRKNPIECSAANRRAALGPALFKIRFPLITLKTFAKEIVPSGILTLEEVIRVYQ</sequence>